<reference evidence="3" key="1">
    <citation type="submission" date="2023-02" db="EMBL/GenBank/DDBJ databases">
        <title>Identification and recombinant expression of a fungal hydrolase from Papiliotrema laurentii that hydrolyzes apple cutin and clears colloidal polyester polyurethane.</title>
        <authorList>
            <consortium name="DOE Joint Genome Institute"/>
            <person name="Roman V.A."/>
            <person name="Bojanowski C."/>
            <person name="Crable B.R."/>
            <person name="Wagner D.N."/>
            <person name="Hung C.S."/>
            <person name="Nadeau L.J."/>
            <person name="Schratz L."/>
            <person name="Haridas S."/>
            <person name="Pangilinan J."/>
            <person name="Lipzen A."/>
            <person name="Na H."/>
            <person name="Yan M."/>
            <person name="Ng V."/>
            <person name="Grigoriev I.V."/>
            <person name="Spatafora J.W."/>
            <person name="Barlow D."/>
            <person name="Biffinger J."/>
            <person name="Kelley-Loughnane N."/>
            <person name="Varaljay V.A."/>
            <person name="Crookes-Goodson W.J."/>
        </authorList>
    </citation>
    <scope>NUCLEOTIDE SEQUENCE</scope>
    <source>
        <strain evidence="3">5307AH</strain>
    </source>
</reference>
<dbReference type="PANTHER" id="PTHR22744">
    <property type="entry name" value="HELIX LOOP HELIX PROTEIN 21-RELATED"/>
    <property type="match status" value="1"/>
</dbReference>
<proteinExistence type="predicted"/>
<dbReference type="PANTHER" id="PTHR22744:SF17">
    <property type="entry name" value="BTB DOMAIN-CONTAINING PROTEIN"/>
    <property type="match status" value="1"/>
</dbReference>
<sequence length="549" mass="60956">MSVSNPSHLLISRNPRSPAHPQLAPTLTSRHSHAGVPPNLTGLSSWAIVSDHTLSTPTGAGQSGTAYDALYDGDQDEGSSDEEEEEIAIHPTFTRDAAMPGTVKVIVGRYTFWCHKEVLWFASPFFQSVLEGNWAETNMISSTTVSTSPSRRESWPDCPSPYPDTAEKPRLPDVDDQPDQAPDHPDDESVYTERNASIYLDAQEEGPSVAEILDELRKLPESRDPPSTAVSPTSTSTDPHGPSAPDTPSGVSSAAATPGLLCTSTEPPIGSHVASPRPSSAHNTSRRSATRHSFSSGIRASARADRAGQEDRRVKVDAVVKLHEESASAFQDFLFWCYPHLECRVTWTNVENLLALSLKLLTPPLKDLCERFLISHASGRPVVALMLAERYGNANLFREASRFVLDQPTWDKEEMEMLDEQTQLRLSQRRNWFLERLLKLGTIDVKREYTCRPDCPDPARCQLALDEKWRQAHSAVCRYGPPQPSVAYCSLRQLDTSPTNPSLAMPHPSCQRAAHSWVITLFDRMFQLKNAAGLWNPGTEKYWLWIPLK</sequence>
<gene>
    <name evidence="3" type="ORF">DB88DRAFT_381996</name>
</gene>
<evidence type="ECO:0000259" key="2">
    <source>
        <dbReference type="SMART" id="SM00225"/>
    </source>
</evidence>
<evidence type="ECO:0000313" key="3">
    <source>
        <dbReference type="EMBL" id="KAK1922112.1"/>
    </source>
</evidence>
<dbReference type="CDD" id="cd18186">
    <property type="entry name" value="BTB_POZ_ZBTB_KLHL-like"/>
    <property type="match status" value="1"/>
</dbReference>
<feature type="region of interest" description="Disordered" evidence="1">
    <location>
        <begin position="218"/>
        <end position="311"/>
    </location>
</feature>
<feature type="region of interest" description="Disordered" evidence="1">
    <location>
        <begin position="57"/>
        <end position="85"/>
    </location>
</feature>
<feature type="region of interest" description="Disordered" evidence="1">
    <location>
        <begin position="143"/>
        <end position="191"/>
    </location>
</feature>
<feature type="region of interest" description="Disordered" evidence="1">
    <location>
        <begin position="1"/>
        <end position="35"/>
    </location>
</feature>
<feature type="domain" description="BTB" evidence="2">
    <location>
        <begin position="101"/>
        <end position="377"/>
    </location>
</feature>
<dbReference type="EMBL" id="JAODAN010000009">
    <property type="protein sequence ID" value="KAK1922112.1"/>
    <property type="molecule type" value="Genomic_DNA"/>
</dbReference>
<dbReference type="SMART" id="SM00225">
    <property type="entry name" value="BTB"/>
    <property type="match status" value="1"/>
</dbReference>
<dbReference type="InterPro" id="IPR011333">
    <property type="entry name" value="SKP1/BTB/POZ_sf"/>
</dbReference>
<dbReference type="Proteomes" id="UP001182556">
    <property type="component" value="Unassembled WGS sequence"/>
</dbReference>
<feature type="compositionally biased region" description="Basic and acidic residues" evidence="1">
    <location>
        <begin position="302"/>
        <end position="311"/>
    </location>
</feature>
<feature type="compositionally biased region" description="Low complexity" evidence="1">
    <location>
        <begin position="225"/>
        <end position="239"/>
    </location>
</feature>
<evidence type="ECO:0000313" key="4">
    <source>
        <dbReference type="Proteomes" id="UP001182556"/>
    </source>
</evidence>
<evidence type="ECO:0000256" key="1">
    <source>
        <dbReference type="SAM" id="MobiDB-lite"/>
    </source>
</evidence>
<dbReference type="Pfam" id="PF00651">
    <property type="entry name" value="BTB"/>
    <property type="match status" value="1"/>
</dbReference>
<dbReference type="SUPFAM" id="SSF54695">
    <property type="entry name" value="POZ domain"/>
    <property type="match status" value="2"/>
</dbReference>
<comment type="caution">
    <text evidence="3">The sequence shown here is derived from an EMBL/GenBank/DDBJ whole genome shotgun (WGS) entry which is preliminary data.</text>
</comment>
<organism evidence="3 4">
    <name type="scientific">Papiliotrema laurentii</name>
    <name type="common">Cryptococcus laurentii</name>
    <dbReference type="NCBI Taxonomy" id="5418"/>
    <lineage>
        <taxon>Eukaryota</taxon>
        <taxon>Fungi</taxon>
        <taxon>Dikarya</taxon>
        <taxon>Basidiomycota</taxon>
        <taxon>Agaricomycotina</taxon>
        <taxon>Tremellomycetes</taxon>
        <taxon>Tremellales</taxon>
        <taxon>Rhynchogastremaceae</taxon>
        <taxon>Papiliotrema</taxon>
    </lineage>
</organism>
<dbReference type="InterPro" id="IPR000210">
    <property type="entry name" value="BTB/POZ_dom"/>
</dbReference>
<keyword evidence="4" id="KW-1185">Reference proteome</keyword>
<dbReference type="AlphaFoldDB" id="A0AAD9CU04"/>
<accession>A0AAD9CU04</accession>
<feature type="compositionally biased region" description="Acidic residues" evidence="1">
    <location>
        <begin position="71"/>
        <end position="85"/>
    </location>
</feature>
<dbReference type="Gene3D" id="3.30.710.10">
    <property type="entry name" value="Potassium Channel Kv1.1, Chain A"/>
    <property type="match status" value="1"/>
</dbReference>
<protein>
    <recommendedName>
        <fullName evidence="2">BTB domain-containing protein</fullName>
    </recommendedName>
</protein>
<name>A0AAD9CU04_PAPLA</name>